<name>A0A1S1H7T9_9SPHN</name>
<keyword evidence="4" id="KW-1185">Reference proteome</keyword>
<dbReference type="RefSeq" id="WP_022676049.1">
    <property type="nucleotide sequence ID" value="NZ_MIPT01000003.1"/>
</dbReference>
<keyword evidence="3" id="KW-0223">Dioxygenase</keyword>
<sequence length="161" mass="19019">MSVLIEVTAFLNREVRLLDDRQWDAWLECYTPDCTYWMPAWTDDDELVTDPQSQISLIYYANRQGLEDRVYRLETERSSASTPEPRTTHMIANIELMDDRGDELDVRYNWHTLSHRFKMTSQFFGATFCTLRRVGGELKISAKKIVLKNDYINQVIDVYHV</sequence>
<dbReference type="PANTHER" id="PTHR41534:SF1">
    <property type="entry name" value="BLR3401 PROTEIN"/>
    <property type="match status" value="1"/>
</dbReference>
<evidence type="ECO:0000256" key="2">
    <source>
        <dbReference type="ARBA" id="ARBA00023002"/>
    </source>
</evidence>
<evidence type="ECO:0000313" key="4">
    <source>
        <dbReference type="Proteomes" id="UP000179467"/>
    </source>
</evidence>
<dbReference type="SUPFAM" id="SSF54427">
    <property type="entry name" value="NTF2-like"/>
    <property type="match status" value="1"/>
</dbReference>
<reference evidence="3 4" key="1">
    <citation type="submission" date="2016-09" db="EMBL/GenBank/DDBJ databases">
        <title>Metabolic pathway, cell adaptation mechanisms and a novel monoxygenase revealed through proteogenomic-transcription analysis of a Sphingomonas haloaromaticamans strain degrading the fungicide ortho-phenylphenol.</title>
        <authorList>
            <person name="Perruchon C."/>
            <person name="Papadopoulou E.S."/>
            <person name="Rousidou C."/>
            <person name="Vasileiadis S."/>
            <person name="Tanou G."/>
            <person name="Amoutzias G."/>
            <person name="Molassiotis A."/>
            <person name="Karpouzas D.G."/>
        </authorList>
    </citation>
    <scope>NUCLEOTIDE SEQUENCE [LARGE SCALE GENOMIC DNA]</scope>
    <source>
        <strain evidence="3 4">P3</strain>
    </source>
</reference>
<keyword evidence="2 3" id="KW-0560">Oxidoreductase</keyword>
<evidence type="ECO:0000313" key="3">
    <source>
        <dbReference type="EMBL" id="OHT17756.1"/>
    </source>
</evidence>
<dbReference type="CDD" id="cd00667">
    <property type="entry name" value="ring_hydroxylating_dioxygenases_beta"/>
    <property type="match status" value="1"/>
</dbReference>
<dbReference type="InterPro" id="IPR000391">
    <property type="entry name" value="Rng_hydr_dOase-bsu"/>
</dbReference>
<dbReference type="OrthoDB" id="7446267at2"/>
<dbReference type="GO" id="GO:0018626">
    <property type="term" value="F:2-halobenzoate 1,2-dioxygenase activity"/>
    <property type="evidence" value="ECO:0007669"/>
    <property type="project" value="UniProtKB-EC"/>
</dbReference>
<comment type="similarity">
    <text evidence="1">Belongs to the bacterial ring-hydroxylating dioxygenase beta subunit family.</text>
</comment>
<dbReference type="EC" id="1.14.12.13" evidence="3"/>
<dbReference type="Pfam" id="PF00866">
    <property type="entry name" value="Ring_hydroxyl_B"/>
    <property type="match status" value="1"/>
</dbReference>
<comment type="caution">
    <text evidence="3">The sequence shown here is derived from an EMBL/GenBank/DDBJ whole genome shotgun (WGS) entry which is preliminary data.</text>
</comment>
<organism evidence="3 4">
    <name type="scientific">Edaphosphingomonas haloaromaticamans</name>
    <dbReference type="NCBI Taxonomy" id="653954"/>
    <lineage>
        <taxon>Bacteria</taxon>
        <taxon>Pseudomonadati</taxon>
        <taxon>Pseudomonadota</taxon>
        <taxon>Alphaproteobacteria</taxon>
        <taxon>Sphingomonadales</taxon>
        <taxon>Rhizorhabdaceae</taxon>
        <taxon>Edaphosphingomonas</taxon>
    </lineage>
</organism>
<gene>
    <name evidence="3" type="primary">benB_2</name>
    <name evidence="3" type="ORF">BHE75_04554</name>
</gene>
<dbReference type="NCBIfam" id="TIGR03232">
    <property type="entry name" value="benzo_1_2_benB"/>
    <property type="match status" value="1"/>
</dbReference>
<dbReference type="InterPro" id="IPR017641">
    <property type="entry name" value="Benzo_1-2-diOase_ssu"/>
</dbReference>
<evidence type="ECO:0000256" key="1">
    <source>
        <dbReference type="ARBA" id="ARBA00009570"/>
    </source>
</evidence>
<dbReference type="PANTHER" id="PTHR41534">
    <property type="entry name" value="BLR3401 PROTEIN"/>
    <property type="match status" value="1"/>
</dbReference>
<dbReference type="EMBL" id="MIPT01000003">
    <property type="protein sequence ID" value="OHT17756.1"/>
    <property type="molecule type" value="Genomic_DNA"/>
</dbReference>
<dbReference type="Gene3D" id="3.10.450.50">
    <property type="match status" value="1"/>
</dbReference>
<proteinExistence type="inferred from homology"/>
<dbReference type="Proteomes" id="UP000179467">
    <property type="component" value="Unassembled WGS sequence"/>
</dbReference>
<dbReference type="AlphaFoldDB" id="A0A1S1H7T9"/>
<dbReference type="InterPro" id="IPR032710">
    <property type="entry name" value="NTF2-like_dom_sf"/>
</dbReference>
<protein>
    <submittedName>
        <fullName evidence="3">Benzoate 1,2-dioxygenase small subunit</fullName>
        <ecNumber evidence="3">1.14.12.13</ecNumber>
    </submittedName>
</protein>
<dbReference type="GO" id="GO:0019380">
    <property type="term" value="P:3-phenylpropionate catabolic process"/>
    <property type="evidence" value="ECO:0007669"/>
    <property type="project" value="TreeGrafter"/>
</dbReference>
<accession>A0A1S1H7T9</accession>